<proteinExistence type="predicted"/>
<dbReference type="InterPro" id="IPR044730">
    <property type="entry name" value="RNase_H-like_dom_plant"/>
</dbReference>
<dbReference type="Gene3D" id="3.30.420.10">
    <property type="entry name" value="Ribonuclease H-like superfamily/Ribonuclease H"/>
    <property type="match status" value="1"/>
</dbReference>
<comment type="caution">
    <text evidence="2">The sequence shown here is derived from an EMBL/GenBank/DDBJ whole genome shotgun (WGS) entry which is preliminary data.</text>
</comment>
<keyword evidence="3" id="KW-1185">Reference proteome</keyword>
<evidence type="ECO:0000259" key="1">
    <source>
        <dbReference type="Pfam" id="PF13456"/>
    </source>
</evidence>
<evidence type="ECO:0000313" key="2">
    <source>
        <dbReference type="EMBL" id="CAH9122743.1"/>
    </source>
</evidence>
<name>A0AAV0EJM9_9ASTE</name>
<accession>A0AAV0EJM9</accession>
<sequence length="183" mass="21085">MQQEKLNLFVVILWSLWKARNTKVWKHKVLGWRQIAEEGKSMLGSWIEAQRTKIEHQARESTSRWRKPPEGSIKVNVDAALGAGSGRRAWAWVARNAQGDFLAGGSQTVQAKWTAAVTEAIGVREVIRWIKEQRWQQVKLETYSMMITSGIMDREGDSYFDTILEDIRHILHNEVSIEVTHCK</sequence>
<dbReference type="InterPro" id="IPR036397">
    <property type="entry name" value="RNaseH_sf"/>
</dbReference>
<dbReference type="CDD" id="cd06222">
    <property type="entry name" value="RNase_H_like"/>
    <property type="match status" value="1"/>
</dbReference>
<protein>
    <recommendedName>
        <fullName evidence="1">RNase H type-1 domain-containing protein</fullName>
    </recommendedName>
</protein>
<dbReference type="InterPro" id="IPR002156">
    <property type="entry name" value="RNaseH_domain"/>
</dbReference>
<feature type="non-terminal residue" evidence="2">
    <location>
        <position position="183"/>
    </location>
</feature>
<dbReference type="InterPro" id="IPR052929">
    <property type="entry name" value="RNase_H-like_EbsB-rel"/>
</dbReference>
<dbReference type="Pfam" id="PF13456">
    <property type="entry name" value="RVT_3"/>
    <property type="match status" value="1"/>
</dbReference>
<dbReference type="EMBL" id="CAMAPF010000927">
    <property type="protein sequence ID" value="CAH9122743.1"/>
    <property type="molecule type" value="Genomic_DNA"/>
</dbReference>
<dbReference type="GO" id="GO:0004523">
    <property type="term" value="F:RNA-DNA hybrid ribonuclease activity"/>
    <property type="evidence" value="ECO:0007669"/>
    <property type="project" value="InterPro"/>
</dbReference>
<dbReference type="InterPro" id="IPR012337">
    <property type="entry name" value="RNaseH-like_sf"/>
</dbReference>
<evidence type="ECO:0000313" key="3">
    <source>
        <dbReference type="Proteomes" id="UP001152523"/>
    </source>
</evidence>
<feature type="domain" description="RNase H type-1" evidence="1">
    <location>
        <begin position="76"/>
        <end position="182"/>
    </location>
</feature>
<dbReference type="Proteomes" id="UP001152523">
    <property type="component" value="Unassembled WGS sequence"/>
</dbReference>
<dbReference type="PANTHER" id="PTHR47074">
    <property type="entry name" value="BNAC02G40300D PROTEIN"/>
    <property type="match status" value="1"/>
</dbReference>
<dbReference type="SUPFAM" id="SSF53098">
    <property type="entry name" value="Ribonuclease H-like"/>
    <property type="match status" value="1"/>
</dbReference>
<dbReference type="AlphaFoldDB" id="A0AAV0EJM9"/>
<dbReference type="GO" id="GO:0003676">
    <property type="term" value="F:nucleic acid binding"/>
    <property type="evidence" value="ECO:0007669"/>
    <property type="project" value="InterPro"/>
</dbReference>
<gene>
    <name evidence="2" type="ORF">CEPIT_LOCUS24695</name>
</gene>
<reference evidence="2" key="1">
    <citation type="submission" date="2022-07" db="EMBL/GenBank/DDBJ databases">
        <authorList>
            <person name="Macas J."/>
            <person name="Novak P."/>
            <person name="Neumann P."/>
        </authorList>
    </citation>
    <scope>NUCLEOTIDE SEQUENCE</scope>
</reference>
<organism evidence="2 3">
    <name type="scientific">Cuscuta epithymum</name>
    <dbReference type="NCBI Taxonomy" id="186058"/>
    <lineage>
        <taxon>Eukaryota</taxon>
        <taxon>Viridiplantae</taxon>
        <taxon>Streptophyta</taxon>
        <taxon>Embryophyta</taxon>
        <taxon>Tracheophyta</taxon>
        <taxon>Spermatophyta</taxon>
        <taxon>Magnoliopsida</taxon>
        <taxon>eudicotyledons</taxon>
        <taxon>Gunneridae</taxon>
        <taxon>Pentapetalae</taxon>
        <taxon>asterids</taxon>
        <taxon>lamiids</taxon>
        <taxon>Solanales</taxon>
        <taxon>Convolvulaceae</taxon>
        <taxon>Cuscuteae</taxon>
        <taxon>Cuscuta</taxon>
        <taxon>Cuscuta subgen. Cuscuta</taxon>
    </lineage>
</organism>
<dbReference type="PANTHER" id="PTHR47074:SF11">
    <property type="entry name" value="REVERSE TRANSCRIPTASE-LIKE PROTEIN"/>
    <property type="match status" value="1"/>
</dbReference>